<feature type="transmembrane region" description="Helical" evidence="6">
    <location>
        <begin position="130"/>
        <end position="148"/>
    </location>
</feature>
<feature type="transmembrane region" description="Helical" evidence="6">
    <location>
        <begin position="66"/>
        <end position="84"/>
    </location>
</feature>
<evidence type="ECO:0000256" key="1">
    <source>
        <dbReference type="ARBA" id="ARBA00004651"/>
    </source>
</evidence>
<dbReference type="PANTHER" id="PTHR30482">
    <property type="entry name" value="HIGH-AFFINITY BRANCHED-CHAIN AMINO ACID TRANSPORT SYSTEM PERMEASE"/>
    <property type="match status" value="1"/>
</dbReference>
<name>A0ABX7BFQ4_9PROT</name>
<evidence type="ECO:0000256" key="4">
    <source>
        <dbReference type="ARBA" id="ARBA00022989"/>
    </source>
</evidence>
<dbReference type="Proteomes" id="UP000595197">
    <property type="component" value="Chromosome"/>
</dbReference>
<keyword evidence="5 6" id="KW-0472">Membrane</keyword>
<protein>
    <submittedName>
        <fullName evidence="7">Branched-chain amino acid ABC transporter permease</fullName>
    </submittedName>
</protein>
<dbReference type="Pfam" id="PF02653">
    <property type="entry name" value="BPD_transp_2"/>
    <property type="match status" value="1"/>
</dbReference>
<dbReference type="PANTHER" id="PTHR30482:SF17">
    <property type="entry name" value="ABC TRANSPORTER ATP-BINDING PROTEIN"/>
    <property type="match status" value="1"/>
</dbReference>
<proteinExistence type="predicted"/>
<feature type="transmembrane region" description="Helical" evidence="6">
    <location>
        <begin position="178"/>
        <end position="198"/>
    </location>
</feature>
<evidence type="ECO:0000313" key="7">
    <source>
        <dbReference type="EMBL" id="QQP91906.1"/>
    </source>
</evidence>
<keyword evidence="3 6" id="KW-0812">Transmembrane</keyword>
<evidence type="ECO:0000313" key="8">
    <source>
        <dbReference type="Proteomes" id="UP000595197"/>
    </source>
</evidence>
<evidence type="ECO:0000256" key="3">
    <source>
        <dbReference type="ARBA" id="ARBA00022692"/>
    </source>
</evidence>
<dbReference type="InterPro" id="IPR001851">
    <property type="entry name" value="ABC_transp_permease"/>
</dbReference>
<evidence type="ECO:0000256" key="2">
    <source>
        <dbReference type="ARBA" id="ARBA00022475"/>
    </source>
</evidence>
<gene>
    <name evidence="7" type="ORF">IGS68_12165</name>
</gene>
<accession>A0ABX7BFQ4</accession>
<reference evidence="7" key="1">
    <citation type="submission" date="2021-02" db="EMBL/GenBank/DDBJ databases">
        <title>Skermanella TT6 skin isolate.</title>
        <authorList>
            <person name="Lee K."/>
            <person name="Ganzorig M."/>
        </authorList>
    </citation>
    <scope>NUCLEOTIDE SEQUENCE</scope>
    <source>
        <strain evidence="7">TT6</strain>
    </source>
</reference>
<sequence length="332" mass="35955">MPDFRHRETWAVLIGLAFLLALPPLADAMGKGFYITLFTRILIFGLAAVSLDLILGYGGMVSFGHAAFVGIGAYVVGILSWHVFDGSPVVTWPVLVEGTENAFVVWPLAALMGGLFALVIGAVSLRTTGISFIMITLAFAQMLFYLAIGLRQYGGEDGIALYNKSELVPALDLFDRTIFYYVCLAILVAFLALCRRLVGSRFGMAVQGARINERRMRALGFSPYRHKLTAFVISGAAAGLSGALLANAAEFVGPAYMSWQRSGELIVMVVLGGMGSLFGPVLGAAAFLLLEEWLADLTEHWQIFLGPILLLVVVFARRGIWGIVAGPDRRER</sequence>
<dbReference type="RefSeq" id="WP_201080312.1">
    <property type="nucleotide sequence ID" value="NZ_CP067420.1"/>
</dbReference>
<dbReference type="EMBL" id="CP067420">
    <property type="protein sequence ID" value="QQP91906.1"/>
    <property type="molecule type" value="Genomic_DNA"/>
</dbReference>
<feature type="transmembrane region" description="Helical" evidence="6">
    <location>
        <begin position="104"/>
        <end position="123"/>
    </location>
</feature>
<comment type="subcellular location">
    <subcellularLocation>
        <location evidence="1">Cell membrane</location>
        <topology evidence="1">Multi-pass membrane protein</topology>
    </subcellularLocation>
</comment>
<evidence type="ECO:0000256" key="6">
    <source>
        <dbReference type="SAM" id="Phobius"/>
    </source>
</evidence>
<feature type="transmembrane region" description="Helical" evidence="6">
    <location>
        <begin position="38"/>
        <end position="59"/>
    </location>
</feature>
<keyword evidence="2" id="KW-1003">Cell membrane</keyword>
<keyword evidence="4 6" id="KW-1133">Transmembrane helix</keyword>
<evidence type="ECO:0000256" key="5">
    <source>
        <dbReference type="ARBA" id="ARBA00023136"/>
    </source>
</evidence>
<dbReference type="InterPro" id="IPR043428">
    <property type="entry name" value="LivM-like"/>
</dbReference>
<dbReference type="CDD" id="cd06581">
    <property type="entry name" value="TM_PBP1_LivM_like"/>
    <property type="match status" value="1"/>
</dbReference>
<feature type="transmembrane region" description="Helical" evidence="6">
    <location>
        <begin position="265"/>
        <end position="290"/>
    </location>
</feature>
<feature type="transmembrane region" description="Helical" evidence="6">
    <location>
        <begin position="302"/>
        <end position="324"/>
    </location>
</feature>
<organism evidence="7 8">
    <name type="scientific">Skermanella cutis</name>
    <dbReference type="NCBI Taxonomy" id="2775420"/>
    <lineage>
        <taxon>Bacteria</taxon>
        <taxon>Pseudomonadati</taxon>
        <taxon>Pseudomonadota</taxon>
        <taxon>Alphaproteobacteria</taxon>
        <taxon>Rhodospirillales</taxon>
        <taxon>Azospirillaceae</taxon>
        <taxon>Skermanella</taxon>
    </lineage>
</organism>
<keyword evidence="8" id="KW-1185">Reference proteome</keyword>